<dbReference type="RefSeq" id="WP_114485049.1">
    <property type="nucleotide sequence ID" value="NZ_CBCSHM010000007.1"/>
</dbReference>
<sequence length="291" mass="32589">MAKFSGTMADAILAAQTGDRDAMEHCIVTIQDPLEKLVRTYTNFSDRHAQPIERQDLYNDALLSIMEGIGKFRPDPALPDAMVRNQFIRYYLDHVRPVVRRSCQEASQPISMPDWAIKFAPKIKRAISKISNRTEGEFNYASLDPEEVAALSGAPLSRVKLFLAKGLGRAPTMMFQDWGSLVESSMSRDGIALDADSPDSIGDSQDLTVIEKALLSDETKEIVAKAWRLMTPMQKQVLSMRYGFGVEPLGRMATAKTLGVTEYTVRQAEEHGLELIREVIEMPSRNRYETA</sequence>
<dbReference type="Pfam" id="PF04545">
    <property type="entry name" value="Sigma70_r4"/>
    <property type="match status" value="1"/>
</dbReference>
<evidence type="ECO:0000313" key="3">
    <source>
        <dbReference type="Proteomes" id="UP000253204"/>
    </source>
</evidence>
<dbReference type="InterPro" id="IPR013325">
    <property type="entry name" value="RNA_pol_sigma_r2"/>
</dbReference>
<feature type="domain" description="RNA polymerase sigma-70 region 4" evidence="1">
    <location>
        <begin position="230"/>
        <end position="278"/>
    </location>
</feature>
<evidence type="ECO:0000313" key="2">
    <source>
        <dbReference type="EMBL" id="RCV93721.1"/>
    </source>
</evidence>
<reference evidence="2 3" key="1">
    <citation type="submission" date="2018-07" db="EMBL/GenBank/DDBJ databases">
        <title>Halomonas rutogse sp. nov., isolated from Lake TangqianCo on Tibetan Plateau.</title>
        <authorList>
            <person name="Lu H."/>
            <person name="Xing P."/>
            <person name="Wu Q."/>
        </authorList>
    </citation>
    <scope>NUCLEOTIDE SEQUENCE [LARGE SCALE GENOMIC DNA]</scope>
    <source>
        <strain evidence="2 3">TQ8S</strain>
    </source>
</reference>
<dbReference type="SUPFAM" id="SSF88946">
    <property type="entry name" value="Sigma2 domain of RNA polymerase sigma factors"/>
    <property type="match status" value="1"/>
</dbReference>
<name>A0A368U9W2_9GAMM</name>
<dbReference type="GO" id="GO:0003700">
    <property type="term" value="F:DNA-binding transcription factor activity"/>
    <property type="evidence" value="ECO:0007669"/>
    <property type="project" value="InterPro"/>
</dbReference>
<accession>A0A368U9W2</accession>
<comment type="caution">
    <text evidence="2">The sequence shown here is derived from an EMBL/GenBank/DDBJ whole genome shotgun (WGS) entry which is preliminary data.</text>
</comment>
<dbReference type="InterPro" id="IPR007630">
    <property type="entry name" value="RNA_pol_sigma70_r4"/>
</dbReference>
<dbReference type="InterPro" id="IPR013324">
    <property type="entry name" value="RNA_pol_sigma_r3/r4-like"/>
</dbReference>
<organism evidence="2 3">
    <name type="scientific">Vreelandella rituensis</name>
    <dbReference type="NCBI Taxonomy" id="2282306"/>
    <lineage>
        <taxon>Bacteria</taxon>
        <taxon>Pseudomonadati</taxon>
        <taxon>Pseudomonadota</taxon>
        <taxon>Gammaproteobacteria</taxon>
        <taxon>Oceanospirillales</taxon>
        <taxon>Halomonadaceae</taxon>
        <taxon>Vreelandella</taxon>
    </lineage>
</organism>
<dbReference type="GO" id="GO:0006352">
    <property type="term" value="P:DNA-templated transcription initiation"/>
    <property type="evidence" value="ECO:0007669"/>
    <property type="project" value="InterPro"/>
</dbReference>
<dbReference type="SUPFAM" id="SSF88659">
    <property type="entry name" value="Sigma3 and sigma4 domains of RNA polymerase sigma factors"/>
    <property type="match status" value="1"/>
</dbReference>
<proteinExistence type="predicted"/>
<protein>
    <recommendedName>
        <fullName evidence="1">RNA polymerase sigma-70 region 4 domain-containing protein</fullName>
    </recommendedName>
</protein>
<dbReference type="InterPro" id="IPR014284">
    <property type="entry name" value="RNA_pol_sigma-70_dom"/>
</dbReference>
<gene>
    <name evidence="2" type="ORF">DU506_00780</name>
</gene>
<dbReference type="AlphaFoldDB" id="A0A368U9W2"/>
<evidence type="ECO:0000259" key="1">
    <source>
        <dbReference type="Pfam" id="PF04545"/>
    </source>
</evidence>
<dbReference type="Gene3D" id="1.20.140.160">
    <property type="match status" value="1"/>
</dbReference>
<dbReference type="NCBIfam" id="TIGR02937">
    <property type="entry name" value="sigma70-ECF"/>
    <property type="match status" value="1"/>
</dbReference>
<keyword evidence="3" id="KW-1185">Reference proteome</keyword>
<dbReference type="Proteomes" id="UP000253204">
    <property type="component" value="Unassembled WGS sequence"/>
</dbReference>
<dbReference type="EMBL" id="QPIJ01000001">
    <property type="protein sequence ID" value="RCV93721.1"/>
    <property type="molecule type" value="Genomic_DNA"/>
</dbReference>